<sequence length="91" mass="10270">MKPEVALKIKEEVEKQWKAGFLAVAKYPQWVANIVPVPKKDGKVRMGTTRNRNHDKVSGKYKEETQVSLRGKKNEFNGVATNGRDKMGVSI</sequence>
<dbReference type="Proteomes" id="UP000257109">
    <property type="component" value="Unassembled WGS sequence"/>
</dbReference>
<dbReference type="EMBL" id="QJKJ01003850">
    <property type="protein sequence ID" value="RDX96587.1"/>
    <property type="molecule type" value="Genomic_DNA"/>
</dbReference>
<accession>A0A371H1B0</accession>
<feature type="region of interest" description="Disordered" evidence="1">
    <location>
        <begin position="72"/>
        <end position="91"/>
    </location>
</feature>
<dbReference type="InterPro" id="IPR043502">
    <property type="entry name" value="DNA/RNA_pol_sf"/>
</dbReference>
<comment type="caution">
    <text evidence="2">The sequence shown here is derived from an EMBL/GenBank/DDBJ whole genome shotgun (WGS) entry which is preliminary data.</text>
</comment>
<name>A0A371H1B0_MUCPR</name>
<protein>
    <submittedName>
        <fullName evidence="2">Uncharacterized protein</fullName>
    </submittedName>
</protein>
<evidence type="ECO:0000256" key="1">
    <source>
        <dbReference type="SAM" id="MobiDB-lite"/>
    </source>
</evidence>
<reference evidence="2" key="1">
    <citation type="submission" date="2018-05" db="EMBL/GenBank/DDBJ databases">
        <title>Draft genome of Mucuna pruriens seed.</title>
        <authorList>
            <person name="Nnadi N.E."/>
            <person name="Vos R."/>
            <person name="Hasami M.H."/>
            <person name="Devisetty U.K."/>
            <person name="Aguiy J.C."/>
        </authorList>
    </citation>
    <scope>NUCLEOTIDE SEQUENCE [LARGE SCALE GENOMIC DNA]</scope>
    <source>
        <strain evidence="2">JCA_2017</strain>
    </source>
</reference>
<proteinExistence type="predicted"/>
<feature type="region of interest" description="Disordered" evidence="1">
    <location>
        <begin position="42"/>
        <end position="67"/>
    </location>
</feature>
<keyword evidence="3" id="KW-1185">Reference proteome</keyword>
<feature type="non-terminal residue" evidence="2">
    <location>
        <position position="1"/>
    </location>
</feature>
<evidence type="ECO:0000313" key="2">
    <source>
        <dbReference type="EMBL" id="RDX96587.1"/>
    </source>
</evidence>
<dbReference type="SUPFAM" id="SSF56672">
    <property type="entry name" value="DNA/RNA polymerases"/>
    <property type="match status" value="1"/>
</dbReference>
<feature type="non-terminal residue" evidence="2">
    <location>
        <position position="91"/>
    </location>
</feature>
<dbReference type="OrthoDB" id="1741399at2759"/>
<evidence type="ECO:0000313" key="3">
    <source>
        <dbReference type="Proteomes" id="UP000257109"/>
    </source>
</evidence>
<dbReference type="Gene3D" id="3.10.10.10">
    <property type="entry name" value="HIV Type 1 Reverse Transcriptase, subunit A, domain 1"/>
    <property type="match status" value="1"/>
</dbReference>
<dbReference type="AlphaFoldDB" id="A0A371H1B0"/>
<organism evidence="2 3">
    <name type="scientific">Mucuna pruriens</name>
    <name type="common">Velvet bean</name>
    <name type="synonym">Dolichos pruriens</name>
    <dbReference type="NCBI Taxonomy" id="157652"/>
    <lineage>
        <taxon>Eukaryota</taxon>
        <taxon>Viridiplantae</taxon>
        <taxon>Streptophyta</taxon>
        <taxon>Embryophyta</taxon>
        <taxon>Tracheophyta</taxon>
        <taxon>Spermatophyta</taxon>
        <taxon>Magnoliopsida</taxon>
        <taxon>eudicotyledons</taxon>
        <taxon>Gunneridae</taxon>
        <taxon>Pentapetalae</taxon>
        <taxon>rosids</taxon>
        <taxon>fabids</taxon>
        <taxon>Fabales</taxon>
        <taxon>Fabaceae</taxon>
        <taxon>Papilionoideae</taxon>
        <taxon>50 kb inversion clade</taxon>
        <taxon>NPAAA clade</taxon>
        <taxon>indigoferoid/millettioid clade</taxon>
        <taxon>Phaseoleae</taxon>
        <taxon>Mucuna</taxon>
    </lineage>
</organism>
<gene>
    <name evidence="2" type="ORF">CR513_20724</name>
</gene>
<feature type="compositionally biased region" description="Basic and acidic residues" evidence="1">
    <location>
        <begin position="52"/>
        <end position="65"/>
    </location>
</feature>